<organism evidence="2 3">
    <name type="scientific">Candidatus Chromulinivorax destructor</name>
    <dbReference type="NCBI Taxonomy" id="2066483"/>
    <lineage>
        <taxon>Bacteria</taxon>
        <taxon>Candidatus Babelota</taxon>
        <taxon>Candidatus Babeliae</taxon>
        <taxon>Candidatus Babeliales</taxon>
        <taxon>Candidatus Chromulinivoraceae</taxon>
        <taxon>Candidatus Chromulinivorax</taxon>
    </lineage>
</organism>
<dbReference type="RefSeq" id="WP_115585979.1">
    <property type="nucleotide sequence ID" value="NZ_CP025544.1"/>
</dbReference>
<evidence type="ECO:0000313" key="2">
    <source>
        <dbReference type="EMBL" id="AXK60964.1"/>
    </source>
</evidence>
<keyword evidence="1" id="KW-0732">Signal</keyword>
<sequence length="98" mass="11457">MKILYISLLLSSFSCMYAGTLPADFHFKPAGNKRTSFITQYKEYEEDKVEHHNELEAFEVVKQEATDIDQYDAHELSLFEKCKKLIVEFIAFLSIKQN</sequence>
<evidence type="ECO:0000313" key="3">
    <source>
        <dbReference type="Proteomes" id="UP000254834"/>
    </source>
</evidence>
<accession>A0A345ZCE7</accession>
<reference evidence="2 3" key="1">
    <citation type="submission" date="2017-12" db="EMBL/GenBank/DDBJ databases">
        <title>Chromulinavorax destructans is a abundant pathogen of dominant heterotrophic picoflagllates.</title>
        <authorList>
            <person name="Deeg C.M."/>
            <person name="Zimmer M."/>
            <person name="Suttle C.A."/>
        </authorList>
    </citation>
    <scope>NUCLEOTIDE SEQUENCE [LARGE SCALE GENOMIC DNA]</scope>
    <source>
        <strain evidence="2 3">SeV1</strain>
    </source>
</reference>
<dbReference type="EMBL" id="CP025544">
    <property type="protein sequence ID" value="AXK60964.1"/>
    <property type="molecule type" value="Genomic_DNA"/>
</dbReference>
<keyword evidence="3" id="KW-1185">Reference proteome</keyword>
<dbReference type="PROSITE" id="PS51257">
    <property type="entry name" value="PROKAR_LIPOPROTEIN"/>
    <property type="match status" value="1"/>
</dbReference>
<dbReference type="AlphaFoldDB" id="A0A345ZCE7"/>
<feature type="chain" id="PRO_5016815082" evidence="1">
    <location>
        <begin position="19"/>
        <end position="98"/>
    </location>
</feature>
<gene>
    <name evidence="2" type="ORF">C0J27_04490</name>
</gene>
<dbReference type="KEGG" id="cdes:C0J27_04490"/>
<proteinExistence type="predicted"/>
<evidence type="ECO:0000256" key="1">
    <source>
        <dbReference type="SAM" id="SignalP"/>
    </source>
</evidence>
<name>A0A345ZCE7_9BACT</name>
<protein>
    <submittedName>
        <fullName evidence="2">Uncharacterized protein</fullName>
    </submittedName>
</protein>
<dbReference type="Proteomes" id="UP000254834">
    <property type="component" value="Chromosome"/>
</dbReference>
<feature type="signal peptide" evidence="1">
    <location>
        <begin position="1"/>
        <end position="18"/>
    </location>
</feature>